<keyword evidence="4" id="KW-0998">Cell outer membrane</keyword>
<comment type="subcellular location">
    <subcellularLocation>
        <location evidence="1">Cell outer membrane</location>
    </subcellularLocation>
</comment>
<evidence type="ECO:0000259" key="5">
    <source>
        <dbReference type="Pfam" id="PF07980"/>
    </source>
</evidence>
<dbReference type="Pfam" id="PF07980">
    <property type="entry name" value="SusD_RagB"/>
    <property type="match status" value="1"/>
</dbReference>
<evidence type="ECO:0000256" key="4">
    <source>
        <dbReference type="ARBA" id="ARBA00023237"/>
    </source>
</evidence>
<feature type="domain" description="SusD-like N-terminal" evidence="6">
    <location>
        <begin position="35"/>
        <end position="239"/>
    </location>
</feature>
<sequence>MSISNQLTAKIMKMKKIFILGGLLLSGALVSGCSDFLEVKKYGASTVWETQGDIDKAIAALYSFTTNDSEGVTGRGIMWFECCSDNLTVGRPQSEAEDIRNFRMAPSNGRDVKNNWKIMYEVNAKANNIIKMVPTMNLDEAYKRKATGIAYFFRGFAMLWIAPYYGDNGPNGGIPIILDTTEPADMDIPRPASVLQNYDQIIRDLREAGERLPYFSELAPEEYGLPHKAAAWAFAARAALYAAQFDAKYYDTVIEMCDKVMALSGADKRDLFDDGTDNTFANLWRKEQNFGCEYIFSLLGNASDGPKFHGMSFQNGGWGLYNHWGYFQPTLSLWEAFEEGDIRRDATILYPGQTIKFMGREILFGSSTYGISSDTGMTFRKFLSPWEEADCVGKDVNPNGDNASNTLGMCLMRYADVLLMKAEALIWTKGEGDAEAKQLLNRIRKRARLEENSTATKAELKNQRRCELAFEFMPSRHLDMVRWGDAKEAYAEPTRRVNSHWDSETQTVVIDEPSDYDQGRTFDPVINQVFPIPVTAFNGTVNLKQNIGY</sequence>
<dbReference type="InterPro" id="IPR012944">
    <property type="entry name" value="SusD_RagB_dom"/>
</dbReference>
<evidence type="ECO:0000256" key="1">
    <source>
        <dbReference type="ARBA" id="ARBA00004442"/>
    </source>
</evidence>
<dbReference type="EMBL" id="BK032514">
    <property type="protein sequence ID" value="DAF45227.1"/>
    <property type="molecule type" value="Genomic_DNA"/>
</dbReference>
<proteinExistence type="predicted"/>
<accession>A0A8S5S334</accession>
<evidence type="ECO:0000256" key="2">
    <source>
        <dbReference type="ARBA" id="ARBA00022729"/>
    </source>
</evidence>
<evidence type="ECO:0000259" key="6">
    <source>
        <dbReference type="Pfam" id="PF14322"/>
    </source>
</evidence>
<evidence type="ECO:0000313" key="7">
    <source>
        <dbReference type="EMBL" id="DAF45227.1"/>
    </source>
</evidence>
<dbReference type="InterPro" id="IPR011990">
    <property type="entry name" value="TPR-like_helical_dom_sf"/>
</dbReference>
<keyword evidence="3" id="KW-0472">Membrane</keyword>
<protein>
    <submittedName>
        <fullName evidence="7">SusD family</fullName>
    </submittedName>
</protein>
<dbReference type="SUPFAM" id="SSF48452">
    <property type="entry name" value="TPR-like"/>
    <property type="match status" value="1"/>
</dbReference>
<evidence type="ECO:0000256" key="3">
    <source>
        <dbReference type="ARBA" id="ARBA00023136"/>
    </source>
</evidence>
<feature type="domain" description="RagB/SusD" evidence="5">
    <location>
        <begin position="335"/>
        <end position="549"/>
    </location>
</feature>
<name>A0A8S5S334_9CAUD</name>
<dbReference type="InterPro" id="IPR033985">
    <property type="entry name" value="SusD-like_N"/>
</dbReference>
<organism evidence="7">
    <name type="scientific">Siphoviridae sp. ctBLh2</name>
    <dbReference type="NCBI Taxonomy" id="2827803"/>
    <lineage>
        <taxon>Viruses</taxon>
        <taxon>Duplodnaviria</taxon>
        <taxon>Heunggongvirae</taxon>
        <taxon>Uroviricota</taxon>
        <taxon>Caudoviricetes</taxon>
    </lineage>
</organism>
<keyword evidence="2" id="KW-0732">Signal</keyword>
<dbReference type="Pfam" id="PF14322">
    <property type="entry name" value="SusD-like_3"/>
    <property type="match status" value="1"/>
</dbReference>
<dbReference type="Gene3D" id="1.25.40.390">
    <property type="match status" value="1"/>
</dbReference>
<reference evidence="7" key="1">
    <citation type="journal article" date="2021" name="Proc. Natl. Acad. Sci. U.S.A.">
        <title>A Catalog of Tens of Thousands of Viruses from Human Metagenomes Reveals Hidden Associations with Chronic Diseases.</title>
        <authorList>
            <person name="Tisza M.J."/>
            <person name="Buck C.B."/>
        </authorList>
    </citation>
    <scope>NUCLEOTIDE SEQUENCE</scope>
    <source>
        <strain evidence="7">CtBLh2</strain>
    </source>
</reference>